<evidence type="ECO:0008006" key="4">
    <source>
        <dbReference type="Google" id="ProtNLM"/>
    </source>
</evidence>
<protein>
    <recommendedName>
        <fullName evidence="4">ADP-ribose pyrophosphatase YjhB, NUDIX family</fullName>
    </recommendedName>
</protein>
<dbReference type="Gene3D" id="3.90.79.10">
    <property type="entry name" value="Nucleoside Triphosphate Pyrophosphohydrolase"/>
    <property type="match status" value="1"/>
</dbReference>
<keyword evidence="1" id="KW-0732">Signal</keyword>
<accession>A0A1H7UX53</accession>
<gene>
    <name evidence="2" type="ORF">SAMN04487910_3914</name>
</gene>
<dbReference type="AlphaFoldDB" id="A0A1H7UX53"/>
<dbReference type="Proteomes" id="UP000198521">
    <property type="component" value="Unassembled WGS sequence"/>
</dbReference>
<dbReference type="InterPro" id="IPR015797">
    <property type="entry name" value="NUDIX_hydrolase-like_dom_sf"/>
</dbReference>
<sequence>MKTIVTLCVVMLCLLSCNNDGHQDPTHNFVVQRIIILNEKNEILMSREENVWATPSLVYNKRQYLKEGLDSLLNEYGVKIKNLELRGQFSYKYDYHPYATLRNYFVATYDSGELKTPNRMDDAKWIPIDQAIEKNSVTSIKEITQQIMKYPNVIWGGSFMVSHVGDNHPTKMIEPFYPLFQSKEN</sequence>
<evidence type="ECO:0000313" key="2">
    <source>
        <dbReference type="EMBL" id="SEM01376.1"/>
    </source>
</evidence>
<proteinExistence type="predicted"/>
<dbReference type="EMBL" id="FOAB01000007">
    <property type="protein sequence ID" value="SEM01376.1"/>
    <property type="molecule type" value="Genomic_DNA"/>
</dbReference>
<feature type="signal peptide" evidence="1">
    <location>
        <begin position="1"/>
        <end position="22"/>
    </location>
</feature>
<dbReference type="RefSeq" id="WP_139195701.1">
    <property type="nucleotide sequence ID" value="NZ_FOAB01000007.1"/>
</dbReference>
<evidence type="ECO:0000313" key="3">
    <source>
        <dbReference type="Proteomes" id="UP000198521"/>
    </source>
</evidence>
<organism evidence="2 3">
    <name type="scientific">Aquimarina amphilecti</name>
    <dbReference type="NCBI Taxonomy" id="1038014"/>
    <lineage>
        <taxon>Bacteria</taxon>
        <taxon>Pseudomonadati</taxon>
        <taxon>Bacteroidota</taxon>
        <taxon>Flavobacteriia</taxon>
        <taxon>Flavobacteriales</taxon>
        <taxon>Flavobacteriaceae</taxon>
        <taxon>Aquimarina</taxon>
    </lineage>
</organism>
<keyword evidence="3" id="KW-1185">Reference proteome</keyword>
<evidence type="ECO:0000256" key="1">
    <source>
        <dbReference type="SAM" id="SignalP"/>
    </source>
</evidence>
<dbReference type="OrthoDB" id="9792284at2"/>
<dbReference type="CDD" id="cd02883">
    <property type="entry name" value="NUDIX_Hydrolase"/>
    <property type="match status" value="1"/>
</dbReference>
<reference evidence="2 3" key="1">
    <citation type="submission" date="2016-10" db="EMBL/GenBank/DDBJ databases">
        <authorList>
            <person name="de Groot N.N."/>
        </authorList>
    </citation>
    <scope>NUCLEOTIDE SEQUENCE [LARGE SCALE GENOMIC DNA]</scope>
    <source>
        <strain evidence="2 3">DSM 25232</strain>
    </source>
</reference>
<name>A0A1H7UX53_AQUAM</name>
<dbReference type="SUPFAM" id="SSF55811">
    <property type="entry name" value="Nudix"/>
    <property type="match status" value="1"/>
</dbReference>
<feature type="chain" id="PRO_5011445790" description="ADP-ribose pyrophosphatase YjhB, NUDIX family" evidence="1">
    <location>
        <begin position="23"/>
        <end position="185"/>
    </location>
</feature>